<dbReference type="PANTHER" id="PTHR37844">
    <property type="entry name" value="SER/THR PROTEIN PHOSPHATASE SUPERFAMILY (AFU_ORTHOLOGUE AFUA_1G14840)"/>
    <property type="match status" value="1"/>
</dbReference>
<dbReference type="EMBL" id="VANU01000002">
    <property type="protein sequence ID" value="TLP39424.1"/>
    <property type="molecule type" value="Genomic_DNA"/>
</dbReference>
<dbReference type="Proteomes" id="UP000308901">
    <property type="component" value="Unassembled WGS sequence"/>
</dbReference>
<proteinExistence type="predicted"/>
<evidence type="ECO:0000313" key="2">
    <source>
        <dbReference type="EMBL" id="TLP39424.1"/>
    </source>
</evidence>
<dbReference type="SUPFAM" id="SSF56300">
    <property type="entry name" value="Metallo-dependent phosphatases"/>
    <property type="match status" value="1"/>
</dbReference>
<name>A0A5R8Y2C1_9BACT</name>
<evidence type="ECO:0000313" key="3">
    <source>
        <dbReference type="Proteomes" id="UP000308901"/>
    </source>
</evidence>
<comment type="caution">
    <text evidence="2">The sequence shown here is derived from an EMBL/GenBank/DDBJ whole genome shotgun (WGS) entry which is preliminary data.</text>
</comment>
<reference evidence="2 3" key="1">
    <citation type="submission" date="2019-05" db="EMBL/GenBank/DDBJ databases">
        <title>Arcobacter sp. nov., isolated from sea sediment.</title>
        <authorList>
            <person name="Kim W."/>
        </authorList>
    </citation>
    <scope>NUCLEOTIDE SEQUENCE [LARGE SCALE GENOMIC DNA]</scope>
    <source>
        <strain evidence="2 3">CAU 1517</strain>
    </source>
</reference>
<feature type="domain" description="Calcineurin-like phosphoesterase" evidence="1">
    <location>
        <begin position="10"/>
        <end position="192"/>
    </location>
</feature>
<evidence type="ECO:0000259" key="1">
    <source>
        <dbReference type="Pfam" id="PF00149"/>
    </source>
</evidence>
<dbReference type="Gene3D" id="3.60.21.10">
    <property type="match status" value="1"/>
</dbReference>
<dbReference type="PANTHER" id="PTHR37844:SF1">
    <property type="entry name" value="CALCINEURIN-LIKE PHOSPHOESTERASE DOMAIN-CONTAINING PROTEIN"/>
    <property type="match status" value="1"/>
</dbReference>
<dbReference type="Pfam" id="PF00149">
    <property type="entry name" value="Metallophos"/>
    <property type="match status" value="1"/>
</dbReference>
<accession>A0A5R8Y2C1</accession>
<dbReference type="InterPro" id="IPR004843">
    <property type="entry name" value="Calcineurin-like_PHP"/>
</dbReference>
<dbReference type="GO" id="GO:0016787">
    <property type="term" value="F:hydrolase activity"/>
    <property type="evidence" value="ECO:0007669"/>
    <property type="project" value="InterPro"/>
</dbReference>
<organism evidence="2 3">
    <name type="scientific">Arcobacter arenosus</name>
    <dbReference type="NCBI Taxonomy" id="2576037"/>
    <lineage>
        <taxon>Bacteria</taxon>
        <taxon>Pseudomonadati</taxon>
        <taxon>Campylobacterota</taxon>
        <taxon>Epsilonproteobacteria</taxon>
        <taxon>Campylobacterales</taxon>
        <taxon>Arcobacteraceae</taxon>
        <taxon>Arcobacter</taxon>
    </lineage>
</organism>
<sequence length="231" mass="27545">MINILNNIVLLYLKEHYYMYIVCVLGNHDYYLIGPEAATKYIDSFKRVEEMRNLINKEQNMYCLNGDFVQINGIVFAGFDSWYNEGYLERQYPMESFPPYSTNQIWSQFMNDADYIYGITNYDDIWKIEKSKIETVYEQCDVMITHVNPSCKDEHINIKYRNNPSNIFFSFEGEKYRKCGNMKYWIFGHTHEELEYKEFGVKCLCNPLGYPGEREDGVNIKSFKIDFKSIK</sequence>
<dbReference type="InterPro" id="IPR029052">
    <property type="entry name" value="Metallo-depent_PP-like"/>
</dbReference>
<dbReference type="AlphaFoldDB" id="A0A5R8Y2C1"/>
<dbReference type="OrthoDB" id="356681at2"/>
<dbReference type="RefSeq" id="WP_138152007.1">
    <property type="nucleotide sequence ID" value="NZ_VANU01000002.1"/>
</dbReference>
<protein>
    <recommendedName>
        <fullName evidence="1">Calcineurin-like phosphoesterase domain-containing protein</fullName>
    </recommendedName>
</protein>
<gene>
    <name evidence="2" type="ORF">FDK22_06025</name>
</gene>
<keyword evidence="3" id="KW-1185">Reference proteome</keyword>